<dbReference type="PANTHER" id="PTHR45779:SF7">
    <property type="entry name" value="PEPTIDYLPROLYL ISOMERASE"/>
    <property type="match status" value="1"/>
</dbReference>
<keyword evidence="9" id="KW-1185">Reference proteome</keyword>
<evidence type="ECO:0000256" key="6">
    <source>
        <dbReference type="SAM" id="SignalP"/>
    </source>
</evidence>
<keyword evidence="3 4" id="KW-0413">Isomerase</keyword>
<dbReference type="SUPFAM" id="SSF54534">
    <property type="entry name" value="FKBP-like"/>
    <property type="match status" value="1"/>
</dbReference>
<evidence type="ECO:0000313" key="8">
    <source>
        <dbReference type="EMBL" id="MFD2758652.1"/>
    </source>
</evidence>
<name>A0ABW5UY64_9MICO</name>
<dbReference type="PANTHER" id="PTHR45779">
    <property type="entry name" value="PEPTIDYLPROLYL ISOMERASE"/>
    <property type="match status" value="1"/>
</dbReference>
<feature type="domain" description="PPIase FKBP-type" evidence="7">
    <location>
        <begin position="233"/>
        <end position="319"/>
    </location>
</feature>
<organism evidence="8 9">
    <name type="scientific">Gulosibacter faecalis</name>
    <dbReference type="NCBI Taxonomy" id="272240"/>
    <lineage>
        <taxon>Bacteria</taxon>
        <taxon>Bacillati</taxon>
        <taxon>Actinomycetota</taxon>
        <taxon>Actinomycetes</taxon>
        <taxon>Micrococcales</taxon>
        <taxon>Microbacteriaceae</taxon>
        <taxon>Gulosibacter</taxon>
    </lineage>
</organism>
<dbReference type="RefSeq" id="WP_019617605.1">
    <property type="nucleotide sequence ID" value="NZ_JBHUNE010000006.1"/>
</dbReference>
<dbReference type="Gene3D" id="3.10.50.40">
    <property type="match status" value="1"/>
</dbReference>
<evidence type="ECO:0000259" key="7">
    <source>
        <dbReference type="PROSITE" id="PS50059"/>
    </source>
</evidence>
<dbReference type="InterPro" id="IPR044609">
    <property type="entry name" value="FKBP2/11"/>
</dbReference>
<dbReference type="PROSITE" id="PS50059">
    <property type="entry name" value="FKBP_PPIASE"/>
    <property type="match status" value="1"/>
</dbReference>
<comment type="catalytic activity">
    <reaction evidence="1 4 5">
        <text>[protein]-peptidylproline (omega=180) = [protein]-peptidylproline (omega=0)</text>
        <dbReference type="Rhea" id="RHEA:16237"/>
        <dbReference type="Rhea" id="RHEA-COMP:10747"/>
        <dbReference type="Rhea" id="RHEA-COMP:10748"/>
        <dbReference type="ChEBI" id="CHEBI:83833"/>
        <dbReference type="ChEBI" id="CHEBI:83834"/>
        <dbReference type="EC" id="5.2.1.8"/>
    </reaction>
</comment>
<evidence type="ECO:0000256" key="2">
    <source>
        <dbReference type="ARBA" id="ARBA00023110"/>
    </source>
</evidence>
<dbReference type="EC" id="5.2.1.8" evidence="5"/>
<feature type="chain" id="PRO_5047187949" description="Peptidyl-prolyl cis-trans isomerase" evidence="6">
    <location>
        <begin position="28"/>
        <end position="319"/>
    </location>
</feature>
<evidence type="ECO:0000256" key="5">
    <source>
        <dbReference type="RuleBase" id="RU003915"/>
    </source>
</evidence>
<dbReference type="Proteomes" id="UP001597492">
    <property type="component" value="Unassembled WGS sequence"/>
</dbReference>
<evidence type="ECO:0000313" key="9">
    <source>
        <dbReference type="Proteomes" id="UP001597492"/>
    </source>
</evidence>
<evidence type="ECO:0000256" key="3">
    <source>
        <dbReference type="ARBA" id="ARBA00023235"/>
    </source>
</evidence>
<comment type="similarity">
    <text evidence="5">Belongs to the FKBP-type PPIase family.</text>
</comment>
<dbReference type="Pfam" id="PF00254">
    <property type="entry name" value="FKBP_C"/>
    <property type="match status" value="1"/>
</dbReference>
<keyword evidence="2 4" id="KW-0697">Rotamase</keyword>
<evidence type="ECO:0000256" key="4">
    <source>
        <dbReference type="PROSITE-ProRule" id="PRU00277"/>
    </source>
</evidence>
<dbReference type="InterPro" id="IPR001179">
    <property type="entry name" value="PPIase_FKBP_dom"/>
</dbReference>
<dbReference type="InterPro" id="IPR046357">
    <property type="entry name" value="PPIase_dom_sf"/>
</dbReference>
<dbReference type="GO" id="GO:0003755">
    <property type="term" value="F:peptidyl-prolyl cis-trans isomerase activity"/>
    <property type="evidence" value="ECO:0007669"/>
    <property type="project" value="UniProtKB-EC"/>
</dbReference>
<proteinExistence type="inferred from homology"/>
<gene>
    <name evidence="8" type="ORF">ACFSW7_09715</name>
</gene>
<feature type="signal peptide" evidence="6">
    <location>
        <begin position="1"/>
        <end position="27"/>
    </location>
</feature>
<accession>A0ABW5UY64</accession>
<comment type="caution">
    <text evidence="8">The sequence shown here is derived from an EMBL/GenBank/DDBJ whole genome shotgun (WGS) entry which is preliminary data.</text>
</comment>
<protein>
    <recommendedName>
        <fullName evidence="5">Peptidyl-prolyl cis-trans isomerase</fullName>
        <ecNumber evidence="5">5.2.1.8</ecNumber>
    </recommendedName>
</protein>
<sequence length="319" mass="32521">MSVRPGHRTLRALACGTLALLALVGCASTSTTTTDSTAGPAEVVYGGDRLTGVEVAGDPGREPEVTIAEPAELTGDETDIQREVVVEGAGAPLTEDDTVVVIVGSYYAEDGDALSAYSSLGPATQLSNPELPAFVKPLFVGIADGSRVVASVPFELVAGEGTQGDPVLMVADVVKVEPGVSADGQPTGETFDYATVSATAGEPEVTINTDAADPTEQQTITVLQGDGETVADGDTAIVQYSGYLLADGSRFDTSWDAGLPPAFPTSMVVTGFRDALVGSQVGSRIVTVFPSDLGYGDEDYGPIPGGSTLVFVADIVALV</sequence>
<dbReference type="EMBL" id="JBHUNE010000006">
    <property type="protein sequence ID" value="MFD2758652.1"/>
    <property type="molecule type" value="Genomic_DNA"/>
</dbReference>
<keyword evidence="6" id="KW-0732">Signal</keyword>
<dbReference type="PROSITE" id="PS51257">
    <property type="entry name" value="PROKAR_LIPOPROTEIN"/>
    <property type="match status" value="1"/>
</dbReference>
<evidence type="ECO:0000256" key="1">
    <source>
        <dbReference type="ARBA" id="ARBA00000971"/>
    </source>
</evidence>
<reference evidence="9" key="1">
    <citation type="journal article" date="2019" name="Int. J. Syst. Evol. Microbiol.">
        <title>The Global Catalogue of Microorganisms (GCM) 10K type strain sequencing project: providing services to taxonomists for standard genome sequencing and annotation.</title>
        <authorList>
            <consortium name="The Broad Institute Genomics Platform"/>
            <consortium name="The Broad Institute Genome Sequencing Center for Infectious Disease"/>
            <person name="Wu L."/>
            <person name="Ma J."/>
        </authorList>
    </citation>
    <scope>NUCLEOTIDE SEQUENCE [LARGE SCALE GENOMIC DNA]</scope>
    <source>
        <strain evidence="9">TISTR 1514</strain>
    </source>
</reference>